<accession>A0A9P0CSL8</accession>
<sequence>MEENLKKNRSGRMSKTQKEYLIWYLEGHRAMLDAKVSPQQIEPIKNLWRDLGEKLNNLSGAKKNIRQWKDTLNEMKVNARKKARLLHIEHKGTGGGPKKEKDLTDLEQRLLGLLSNVVITGLPTVKEFGVDVETQNMPEPDAPDQMEDVENIEIILDDYEVIPPTSFGDTHSILSADFSPSTSTANYLPSTSTADYPPSISTAYNPPPISTILHPKNIQSKTGARLYYPKKKRLEKNINNIAINHEQCLNNLAASNNRLADTMLRVSKKKNRGPVFSLTF</sequence>
<dbReference type="OrthoDB" id="6720922at2759"/>
<evidence type="ECO:0000256" key="5">
    <source>
        <dbReference type="ARBA" id="ARBA00025466"/>
    </source>
</evidence>
<comment type="function">
    <text evidence="5">Involved in transvection phenomena (= synapsis-dependent gene expression), where the synaptic pairing of chromosomes carrying genes with which zeste interacts influences the expression of these genes. Zeste binds to DNA and stimulates transcription from a nearby promoter.</text>
</comment>
<evidence type="ECO:0000256" key="1">
    <source>
        <dbReference type="ARBA" id="ARBA00011764"/>
    </source>
</evidence>
<feature type="domain" description="Myb/SANT-like DNA-binding" evidence="6">
    <location>
        <begin position="9"/>
        <end position="83"/>
    </location>
</feature>
<evidence type="ECO:0000313" key="7">
    <source>
        <dbReference type="EMBL" id="CAH1107341.1"/>
    </source>
</evidence>
<proteinExistence type="predicted"/>
<evidence type="ECO:0000256" key="2">
    <source>
        <dbReference type="ARBA" id="ARBA00016807"/>
    </source>
</evidence>
<evidence type="ECO:0000313" key="8">
    <source>
        <dbReference type="Proteomes" id="UP001153636"/>
    </source>
</evidence>
<organism evidence="7 8">
    <name type="scientific">Psylliodes chrysocephalus</name>
    <dbReference type="NCBI Taxonomy" id="3402493"/>
    <lineage>
        <taxon>Eukaryota</taxon>
        <taxon>Metazoa</taxon>
        <taxon>Ecdysozoa</taxon>
        <taxon>Arthropoda</taxon>
        <taxon>Hexapoda</taxon>
        <taxon>Insecta</taxon>
        <taxon>Pterygota</taxon>
        <taxon>Neoptera</taxon>
        <taxon>Endopterygota</taxon>
        <taxon>Coleoptera</taxon>
        <taxon>Polyphaga</taxon>
        <taxon>Cucujiformia</taxon>
        <taxon>Chrysomeloidea</taxon>
        <taxon>Chrysomelidae</taxon>
        <taxon>Galerucinae</taxon>
        <taxon>Alticini</taxon>
        <taxon>Psylliodes</taxon>
    </lineage>
</organism>
<dbReference type="EMBL" id="OV651832">
    <property type="protein sequence ID" value="CAH1107341.1"/>
    <property type="molecule type" value="Genomic_DNA"/>
</dbReference>
<evidence type="ECO:0000259" key="6">
    <source>
        <dbReference type="Pfam" id="PF13873"/>
    </source>
</evidence>
<gene>
    <name evidence="7" type="ORF">PSYICH_LOCUS7879</name>
</gene>
<dbReference type="Proteomes" id="UP001153636">
    <property type="component" value="Chromosome 20"/>
</dbReference>
<dbReference type="AlphaFoldDB" id="A0A9P0CSL8"/>
<comment type="subunit">
    <text evidence="1">Self-associates forming complexes of several hundred monomers.</text>
</comment>
<dbReference type="Pfam" id="PF13873">
    <property type="entry name" value="Myb_DNA-bind_5"/>
    <property type="match status" value="1"/>
</dbReference>
<keyword evidence="3" id="KW-0805">Transcription regulation</keyword>
<name>A0A9P0CSL8_9CUCU</name>
<evidence type="ECO:0000256" key="4">
    <source>
        <dbReference type="ARBA" id="ARBA00023163"/>
    </source>
</evidence>
<protein>
    <recommendedName>
        <fullName evidence="2">Regulatory protein zeste</fullName>
    </recommendedName>
</protein>
<keyword evidence="4" id="KW-0804">Transcription</keyword>
<keyword evidence="8" id="KW-1185">Reference proteome</keyword>
<dbReference type="InterPro" id="IPR028002">
    <property type="entry name" value="Myb_DNA-bind_5"/>
</dbReference>
<evidence type="ECO:0000256" key="3">
    <source>
        <dbReference type="ARBA" id="ARBA00023015"/>
    </source>
</evidence>
<reference evidence="7" key="1">
    <citation type="submission" date="2022-01" db="EMBL/GenBank/DDBJ databases">
        <authorList>
            <person name="King R."/>
        </authorList>
    </citation>
    <scope>NUCLEOTIDE SEQUENCE</scope>
</reference>